<accession>K9WY64</accession>
<dbReference type="Proteomes" id="UP000010475">
    <property type="component" value="Chromosome"/>
</dbReference>
<name>K9WY64_9NOST</name>
<evidence type="ECO:0008006" key="3">
    <source>
        <dbReference type="Google" id="ProtNLM"/>
    </source>
</evidence>
<dbReference type="OrthoDB" id="428036at2"/>
<dbReference type="STRING" id="56107.Cylst_2226"/>
<dbReference type="AlphaFoldDB" id="K9WY64"/>
<dbReference type="KEGG" id="csg:Cylst_2226"/>
<dbReference type="Pfam" id="PF04365">
    <property type="entry name" value="BrnT_toxin"/>
    <property type="match status" value="1"/>
</dbReference>
<organism evidence="1 2">
    <name type="scientific">Cylindrospermum stagnale PCC 7417</name>
    <dbReference type="NCBI Taxonomy" id="56107"/>
    <lineage>
        <taxon>Bacteria</taxon>
        <taxon>Bacillati</taxon>
        <taxon>Cyanobacteriota</taxon>
        <taxon>Cyanophyceae</taxon>
        <taxon>Nostocales</taxon>
        <taxon>Nostocaceae</taxon>
        <taxon>Cylindrospermum</taxon>
    </lineage>
</organism>
<reference evidence="1 2" key="1">
    <citation type="submission" date="2012-06" db="EMBL/GenBank/DDBJ databases">
        <title>Finished chromosome of genome of Cylindrospermum stagnale PCC 7417.</title>
        <authorList>
            <consortium name="US DOE Joint Genome Institute"/>
            <person name="Gugger M."/>
            <person name="Coursin T."/>
            <person name="Rippka R."/>
            <person name="Tandeau De Marsac N."/>
            <person name="Huntemann M."/>
            <person name="Wei C.-L."/>
            <person name="Han J."/>
            <person name="Detter J.C."/>
            <person name="Han C."/>
            <person name="Tapia R."/>
            <person name="Chen A."/>
            <person name="Kyrpides N."/>
            <person name="Mavromatis K."/>
            <person name="Markowitz V."/>
            <person name="Szeto E."/>
            <person name="Ivanova N."/>
            <person name="Pagani I."/>
            <person name="Pati A."/>
            <person name="Goodwin L."/>
            <person name="Nordberg H.P."/>
            <person name="Cantor M.N."/>
            <person name="Hua S.X."/>
            <person name="Woyke T."/>
            <person name="Kerfeld C.A."/>
        </authorList>
    </citation>
    <scope>NUCLEOTIDE SEQUENCE [LARGE SCALE GENOMIC DNA]</scope>
    <source>
        <strain evidence="1 2">PCC 7417</strain>
    </source>
</reference>
<keyword evidence="2" id="KW-1185">Reference proteome</keyword>
<evidence type="ECO:0000313" key="1">
    <source>
        <dbReference type="EMBL" id="AFZ24457.1"/>
    </source>
</evidence>
<dbReference type="InterPro" id="IPR038573">
    <property type="entry name" value="BrnT_sf"/>
</dbReference>
<sequence length="96" mass="11369">MRLKFEWDDNKAQINLDKHGVSFVESKTVFDDALALIFDDPTHSFGEQREIIIGYSAQNRLLLVCFTERDNNLIRIFSSRLTTKKERQNYEQNTQR</sequence>
<dbReference type="eggNOG" id="COG2929">
    <property type="taxonomic scope" value="Bacteria"/>
</dbReference>
<dbReference type="HOGENOM" id="CLU_149290_1_2_3"/>
<dbReference type="Gene3D" id="3.10.450.530">
    <property type="entry name" value="Ribonuclease toxin, BrnT, of type II toxin-antitoxin system"/>
    <property type="match status" value="1"/>
</dbReference>
<dbReference type="RefSeq" id="WP_015207711.1">
    <property type="nucleotide sequence ID" value="NC_019757.1"/>
</dbReference>
<evidence type="ECO:0000313" key="2">
    <source>
        <dbReference type="Proteomes" id="UP000010475"/>
    </source>
</evidence>
<protein>
    <recommendedName>
        <fullName evidence="3">BrnT family toxin</fullName>
    </recommendedName>
</protein>
<gene>
    <name evidence="1" type="ORF">Cylst_2226</name>
</gene>
<proteinExistence type="predicted"/>
<dbReference type="EMBL" id="CP003642">
    <property type="protein sequence ID" value="AFZ24457.1"/>
    <property type="molecule type" value="Genomic_DNA"/>
</dbReference>
<dbReference type="InterPro" id="IPR007460">
    <property type="entry name" value="BrnT_toxin"/>
</dbReference>